<organism evidence="3 4">
    <name type="scientific">Jutongia hominis</name>
    <dbReference type="NCBI Taxonomy" id="2763664"/>
    <lineage>
        <taxon>Bacteria</taxon>
        <taxon>Bacillati</taxon>
        <taxon>Bacillota</taxon>
        <taxon>Clostridia</taxon>
        <taxon>Lachnospirales</taxon>
        <taxon>Lachnospiraceae</taxon>
        <taxon>Jutongia</taxon>
    </lineage>
</organism>
<dbReference type="SMART" id="SM00267">
    <property type="entry name" value="GGDEF"/>
    <property type="match status" value="1"/>
</dbReference>
<comment type="caution">
    <text evidence="3">The sequence shown here is derived from an EMBL/GenBank/DDBJ whole genome shotgun (WGS) entry which is preliminary data.</text>
</comment>
<sequence length="623" mass="70645">MKKILKCTFRDLIILICILIFSAFVLMAAVGDALDGSAKITQNDLTNNAEMYSQQLDSLITDKMDYARQLAINFAKVGLNNTADKNTINQIMTTQKDVYDSISVLNMNGGTIYGDALIIDLTKEEIYDKVVYQQETQLYDQLIYLPLGDPAILICTPICKNKETIGVLLCCIKISKINAIMDQWGYSKNGCCTAISENGRYMTGGKQFSHFLKGEANNFYTYMHNASILSSSGNNASVEEAIVKNQTVSLKYRYNGQKYFGVICASTQGDFYYVFMSATTSVNADHFKLSQGTVLLLCVTGVIWIVWMSYMVICAGKQRREHEVLELFALVNKCEKALLFDFQQAPKRLRFIGDSMAMFGMELKPFYGEAVYDIYNYVHKDDKSIRGRLHRFIDGTETDFNAEIRIRDVNDQYAWYRITGTLVQDNRYGLNQRFVGKIECADQQITEERNLMQRAENDLLTGVLNKKTMEEKVTECLKDIKGGYHYIFFMVDLDNFKNVNDNLGHISGDQAIKDTADCLVKIFPKDAFVGRLGGDEFAVCAAYDAFDKESLISFIEKKANKICEANRRVYQNNDKEVHISSSVGIAVAPDFTDNFEMLYGMADRALYCSKNGGKNRYTIYRKL</sequence>
<dbReference type="NCBIfam" id="TIGR00254">
    <property type="entry name" value="GGDEF"/>
    <property type="match status" value="1"/>
</dbReference>
<dbReference type="Gene3D" id="3.30.450.20">
    <property type="entry name" value="PAS domain"/>
    <property type="match status" value="2"/>
</dbReference>
<accession>A0ABR7MTG8</accession>
<dbReference type="CDD" id="cd01949">
    <property type="entry name" value="GGDEF"/>
    <property type="match status" value="1"/>
</dbReference>
<dbReference type="RefSeq" id="WP_249303884.1">
    <property type="nucleotide sequence ID" value="NZ_JACRSW010000015.1"/>
</dbReference>
<dbReference type="Pfam" id="PF00990">
    <property type="entry name" value="GGDEF"/>
    <property type="match status" value="1"/>
</dbReference>
<keyword evidence="1" id="KW-0472">Membrane</keyword>
<dbReference type="SUPFAM" id="SSF55073">
    <property type="entry name" value="Nucleotide cyclase"/>
    <property type="match status" value="1"/>
</dbReference>
<protein>
    <submittedName>
        <fullName evidence="3">GGDEF domain-containing protein</fullName>
    </submittedName>
</protein>
<dbReference type="Gene3D" id="3.30.70.270">
    <property type="match status" value="1"/>
</dbReference>
<dbReference type="InterPro" id="IPR052155">
    <property type="entry name" value="Biofilm_reg_signaling"/>
</dbReference>
<feature type="domain" description="GGDEF" evidence="2">
    <location>
        <begin position="484"/>
        <end position="622"/>
    </location>
</feature>
<dbReference type="InterPro" id="IPR000160">
    <property type="entry name" value="GGDEF_dom"/>
</dbReference>
<reference evidence="3 4" key="1">
    <citation type="submission" date="2020-08" db="EMBL/GenBank/DDBJ databases">
        <title>Genome public.</title>
        <authorList>
            <person name="Liu C."/>
            <person name="Sun Q."/>
        </authorList>
    </citation>
    <scope>NUCLEOTIDE SEQUENCE [LARGE SCALE GENOMIC DNA]</scope>
    <source>
        <strain evidence="3 4">BX3</strain>
    </source>
</reference>
<name>A0ABR7MTG8_9FIRM</name>
<feature type="transmembrane region" description="Helical" evidence="1">
    <location>
        <begin position="294"/>
        <end position="313"/>
    </location>
</feature>
<dbReference type="PROSITE" id="PS50887">
    <property type="entry name" value="GGDEF"/>
    <property type="match status" value="1"/>
</dbReference>
<keyword evidence="4" id="KW-1185">Reference proteome</keyword>
<dbReference type="InterPro" id="IPR043128">
    <property type="entry name" value="Rev_trsase/Diguanyl_cyclase"/>
</dbReference>
<dbReference type="PANTHER" id="PTHR44757:SF2">
    <property type="entry name" value="BIOFILM ARCHITECTURE MAINTENANCE PROTEIN MBAA"/>
    <property type="match status" value="1"/>
</dbReference>
<dbReference type="EMBL" id="JACRSW010000015">
    <property type="protein sequence ID" value="MBC8557023.1"/>
    <property type="molecule type" value="Genomic_DNA"/>
</dbReference>
<feature type="transmembrane region" description="Helical" evidence="1">
    <location>
        <begin position="12"/>
        <end position="31"/>
    </location>
</feature>
<evidence type="ECO:0000256" key="1">
    <source>
        <dbReference type="SAM" id="Phobius"/>
    </source>
</evidence>
<evidence type="ECO:0000259" key="2">
    <source>
        <dbReference type="PROSITE" id="PS50887"/>
    </source>
</evidence>
<dbReference type="Proteomes" id="UP000637513">
    <property type="component" value="Unassembled WGS sequence"/>
</dbReference>
<dbReference type="InterPro" id="IPR029787">
    <property type="entry name" value="Nucleotide_cyclase"/>
</dbReference>
<dbReference type="PANTHER" id="PTHR44757">
    <property type="entry name" value="DIGUANYLATE CYCLASE DGCP"/>
    <property type="match status" value="1"/>
</dbReference>
<evidence type="ECO:0000313" key="3">
    <source>
        <dbReference type="EMBL" id="MBC8557023.1"/>
    </source>
</evidence>
<proteinExistence type="predicted"/>
<evidence type="ECO:0000313" key="4">
    <source>
        <dbReference type="Proteomes" id="UP000637513"/>
    </source>
</evidence>
<gene>
    <name evidence="3" type="ORF">H8700_04795</name>
</gene>
<keyword evidence="1" id="KW-1133">Transmembrane helix</keyword>
<keyword evidence="1" id="KW-0812">Transmembrane</keyword>